<reference evidence="2 3" key="1">
    <citation type="submission" date="2024-05" db="EMBL/GenBank/DDBJ databases">
        <title>Genome sequencing and assembly of Indian major carp, Cirrhinus mrigala (Hamilton, 1822).</title>
        <authorList>
            <person name="Mohindra V."/>
            <person name="Chowdhury L.M."/>
            <person name="Lal K."/>
            <person name="Jena J.K."/>
        </authorList>
    </citation>
    <scope>NUCLEOTIDE SEQUENCE [LARGE SCALE GENOMIC DNA]</scope>
    <source>
        <strain evidence="2">CM1030</strain>
        <tissue evidence="2">Blood</tissue>
    </source>
</reference>
<comment type="caution">
    <text evidence="2">The sequence shown here is derived from an EMBL/GenBank/DDBJ whole genome shotgun (WGS) entry which is preliminary data.</text>
</comment>
<dbReference type="Proteomes" id="UP001529510">
    <property type="component" value="Unassembled WGS sequence"/>
</dbReference>
<feature type="non-terminal residue" evidence="2">
    <location>
        <position position="1"/>
    </location>
</feature>
<dbReference type="PANTHER" id="PTHR11566:SF50">
    <property type="entry name" value="DYNAMIN-1-LIKE PROTEIN ISOFORM X1"/>
    <property type="match status" value="1"/>
</dbReference>
<name>A0ABD0QKW0_CIRMR</name>
<accession>A0ABD0QKW0</accession>
<dbReference type="InterPro" id="IPR020850">
    <property type="entry name" value="GED_dom"/>
</dbReference>
<dbReference type="InterPro" id="IPR003130">
    <property type="entry name" value="GED"/>
</dbReference>
<dbReference type="InterPro" id="IPR022812">
    <property type="entry name" value="Dynamin"/>
</dbReference>
<keyword evidence="3" id="KW-1185">Reference proteome</keyword>
<evidence type="ECO:0000313" key="3">
    <source>
        <dbReference type="Proteomes" id="UP001529510"/>
    </source>
</evidence>
<gene>
    <name evidence="2" type="ORF">M9458_018018</name>
</gene>
<dbReference type="Pfam" id="PF02212">
    <property type="entry name" value="GED"/>
    <property type="match status" value="1"/>
</dbReference>
<dbReference type="SMART" id="SM00302">
    <property type="entry name" value="GED"/>
    <property type="match status" value="1"/>
</dbReference>
<evidence type="ECO:0000313" key="2">
    <source>
        <dbReference type="EMBL" id="KAL0186348.1"/>
    </source>
</evidence>
<evidence type="ECO:0000259" key="1">
    <source>
        <dbReference type="PROSITE" id="PS51388"/>
    </source>
</evidence>
<sequence>AVPVSRKLSTREQRDCEVIQRLIKCYFLIVRKSIQDSVPKTVMHFLVNHVKEHLQSELVGQLYKQPLLQELLIESQETAQQRTEVAQMLEYI</sequence>
<dbReference type="AlphaFoldDB" id="A0ABD0QKW0"/>
<dbReference type="EMBL" id="JAMKFB020000008">
    <property type="protein sequence ID" value="KAL0186348.1"/>
    <property type="molecule type" value="Genomic_DNA"/>
</dbReference>
<dbReference type="PANTHER" id="PTHR11566">
    <property type="entry name" value="DYNAMIN"/>
    <property type="match status" value="1"/>
</dbReference>
<feature type="domain" description="GED" evidence="1">
    <location>
        <begin position="16"/>
        <end position="92"/>
    </location>
</feature>
<proteinExistence type="predicted"/>
<protein>
    <recommendedName>
        <fullName evidence="1">GED domain-containing protein</fullName>
    </recommendedName>
</protein>
<organism evidence="2 3">
    <name type="scientific">Cirrhinus mrigala</name>
    <name type="common">Mrigala</name>
    <dbReference type="NCBI Taxonomy" id="683832"/>
    <lineage>
        <taxon>Eukaryota</taxon>
        <taxon>Metazoa</taxon>
        <taxon>Chordata</taxon>
        <taxon>Craniata</taxon>
        <taxon>Vertebrata</taxon>
        <taxon>Euteleostomi</taxon>
        <taxon>Actinopterygii</taxon>
        <taxon>Neopterygii</taxon>
        <taxon>Teleostei</taxon>
        <taxon>Ostariophysi</taxon>
        <taxon>Cypriniformes</taxon>
        <taxon>Cyprinidae</taxon>
        <taxon>Labeoninae</taxon>
        <taxon>Labeonini</taxon>
        <taxon>Cirrhinus</taxon>
    </lineage>
</organism>
<dbReference type="PROSITE" id="PS51388">
    <property type="entry name" value="GED"/>
    <property type="match status" value="1"/>
</dbReference>
<dbReference type="Gene3D" id="1.20.120.1240">
    <property type="entry name" value="Dynamin, middle domain"/>
    <property type="match status" value="1"/>
</dbReference>